<evidence type="ECO:0000256" key="1">
    <source>
        <dbReference type="SAM" id="MobiDB-lite"/>
    </source>
</evidence>
<dbReference type="Proteomes" id="UP001286313">
    <property type="component" value="Unassembled WGS sequence"/>
</dbReference>
<feature type="region of interest" description="Disordered" evidence="1">
    <location>
        <begin position="227"/>
        <end position="272"/>
    </location>
</feature>
<dbReference type="EMBL" id="JAWQEG010000087">
    <property type="protein sequence ID" value="KAK3894840.1"/>
    <property type="molecule type" value="Genomic_DNA"/>
</dbReference>
<evidence type="ECO:0000313" key="3">
    <source>
        <dbReference type="Proteomes" id="UP001286313"/>
    </source>
</evidence>
<accession>A0AAE1GLB6</accession>
<feature type="region of interest" description="Disordered" evidence="1">
    <location>
        <begin position="309"/>
        <end position="328"/>
    </location>
</feature>
<dbReference type="AlphaFoldDB" id="A0AAE1GLB6"/>
<reference evidence="2" key="1">
    <citation type="submission" date="2023-10" db="EMBL/GenBank/DDBJ databases">
        <title>Genome assemblies of two species of porcelain crab, Petrolisthes cinctipes and Petrolisthes manimaculis (Anomura: Porcellanidae).</title>
        <authorList>
            <person name="Angst P."/>
        </authorList>
    </citation>
    <scope>NUCLEOTIDE SEQUENCE</scope>
    <source>
        <strain evidence="2">PB745_01</strain>
        <tissue evidence="2">Gill</tissue>
    </source>
</reference>
<proteinExistence type="predicted"/>
<organism evidence="2 3">
    <name type="scientific">Petrolisthes cinctipes</name>
    <name type="common">Flat porcelain crab</name>
    <dbReference type="NCBI Taxonomy" id="88211"/>
    <lineage>
        <taxon>Eukaryota</taxon>
        <taxon>Metazoa</taxon>
        <taxon>Ecdysozoa</taxon>
        <taxon>Arthropoda</taxon>
        <taxon>Crustacea</taxon>
        <taxon>Multicrustacea</taxon>
        <taxon>Malacostraca</taxon>
        <taxon>Eumalacostraca</taxon>
        <taxon>Eucarida</taxon>
        <taxon>Decapoda</taxon>
        <taxon>Pleocyemata</taxon>
        <taxon>Anomura</taxon>
        <taxon>Galatheoidea</taxon>
        <taxon>Porcellanidae</taxon>
        <taxon>Petrolisthes</taxon>
    </lineage>
</organism>
<evidence type="ECO:0000313" key="2">
    <source>
        <dbReference type="EMBL" id="KAK3894840.1"/>
    </source>
</evidence>
<keyword evidence="3" id="KW-1185">Reference proteome</keyword>
<protein>
    <submittedName>
        <fullName evidence="2">Uncharacterized protein</fullName>
    </submittedName>
</protein>
<gene>
    <name evidence="2" type="ORF">Pcinc_001415</name>
</gene>
<sequence length="364" mass="40941">MQTRRTPQTPPLLSSKCATTCLHRHSTLTPPMTLRHPILRAISHLLSTSPHLPRYDTHTLPMCPLGPSHLTTTCPLNARPHTSLYATRKPQILRATSPPGTFSTLASRRLSRTSLHHSHVFSDTKLHRQPHHLVPTLYTFTRYLLHHSHASSDTMLHKHSHQLVPMHHTSAPTMLRHSHTSNDNMFHTPLHLTLFHHTPTPDSLCHSHASSDTLLYSISHHLSPPHHMSPPASLCHSDASSDSTFHRPPHRLAPSNHTHIPGSPHHSEASSNTTLHRISHYLVLSLPSTCIHSPCHAIQMPLATPEFLHHAPNAPMPPRPTHDRISSQHTAMDMASLDTRNEDDTYQLHNQLKSRLYITPPNDE</sequence>
<comment type="caution">
    <text evidence="2">The sequence shown here is derived from an EMBL/GenBank/DDBJ whole genome shotgun (WGS) entry which is preliminary data.</text>
</comment>
<name>A0AAE1GLB6_PETCI</name>